<evidence type="ECO:0000256" key="1">
    <source>
        <dbReference type="SAM" id="Phobius"/>
    </source>
</evidence>
<accession>A0ABT3X358</accession>
<evidence type="ECO:0000313" key="4">
    <source>
        <dbReference type="Proteomes" id="UP001208017"/>
    </source>
</evidence>
<keyword evidence="1" id="KW-0472">Membrane</keyword>
<dbReference type="Gene3D" id="3.40.30.10">
    <property type="entry name" value="Glutaredoxin"/>
    <property type="match status" value="1"/>
</dbReference>
<evidence type="ECO:0000259" key="2">
    <source>
        <dbReference type="PROSITE" id="PS51352"/>
    </source>
</evidence>
<proteinExistence type="predicted"/>
<dbReference type="SUPFAM" id="SSF52833">
    <property type="entry name" value="Thioredoxin-like"/>
    <property type="match status" value="1"/>
</dbReference>
<dbReference type="EMBL" id="JAPMLT010000010">
    <property type="protein sequence ID" value="MCX7571340.1"/>
    <property type="molecule type" value="Genomic_DNA"/>
</dbReference>
<evidence type="ECO:0000313" key="3">
    <source>
        <dbReference type="EMBL" id="MCX7571340.1"/>
    </source>
</evidence>
<gene>
    <name evidence="3" type="ORF">OS242_15430</name>
</gene>
<sequence length="180" mass="20246">MSTWMIVSNVLLWCVLLVQMILFFAVTRSVSEMVKRFQMSTPGGSNLSDKSIVLGQKAPLFSEQDQRGEIVTLRRDADHRTLLLFTLDTCVACQKLIPELPQLLKDEPNLRLIAIAQEDLAAPDKQVPPGVSLIRCNWLMEQYEIKQTPYYVLIDQDGRIADMGAAVKIREIAGLLDKTA</sequence>
<dbReference type="PROSITE" id="PS51352">
    <property type="entry name" value="THIOREDOXIN_2"/>
    <property type="match status" value="1"/>
</dbReference>
<dbReference type="Proteomes" id="UP001208017">
    <property type="component" value="Unassembled WGS sequence"/>
</dbReference>
<feature type="domain" description="Thioredoxin" evidence="2">
    <location>
        <begin position="52"/>
        <end position="180"/>
    </location>
</feature>
<comment type="caution">
    <text evidence="3">The sequence shown here is derived from an EMBL/GenBank/DDBJ whole genome shotgun (WGS) entry which is preliminary data.</text>
</comment>
<dbReference type="InterPro" id="IPR013766">
    <property type="entry name" value="Thioredoxin_domain"/>
</dbReference>
<reference evidence="3 4" key="1">
    <citation type="submission" date="2022-11" db="EMBL/GenBank/DDBJ databases">
        <title>Study of microbial diversity in lake waters.</title>
        <authorList>
            <person name="Zhang J."/>
        </authorList>
    </citation>
    <scope>NUCLEOTIDE SEQUENCE [LARGE SCALE GENOMIC DNA]</scope>
    <source>
        <strain evidence="3 4">DT12</strain>
    </source>
</reference>
<keyword evidence="4" id="KW-1185">Reference proteome</keyword>
<keyword evidence="1" id="KW-0812">Transmembrane</keyword>
<dbReference type="Pfam" id="PF13098">
    <property type="entry name" value="Thioredoxin_2"/>
    <property type="match status" value="1"/>
</dbReference>
<dbReference type="InterPro" id="IPR036249">
    <property type="entry name" value="Thioredoxin-like_sf"/>
</dbReference>
<dbReference type="PROSITE" id="PS00194">
    <property type="entry name" value="THIOREDOXIN_1"/>
    <property type="match status" value="1"/>
</dbReference>
<dbReference type="RefSeq" id="WP_267152588.1">
    <property type="nucleotide sequence ID" value="NZ_JAPMLT010000010.1"/>
</dbReference>
<organism evidence="3 4">
    <name type="scientific">Tumebacillus lacus</name>
    <dbReference type="NCBI Taxonomy" id="2995335"/>
    <lineage>
        <taxon>Bacteria</taxon>
        <taxon>Bacillati</taxon>
        <taxon>Bacillota</taxon>
        <taxon>Bacilli</taxon>
        <taxon>Bacillales</taxon>
        <taxon>Alicyclobacillaceae</taxon>
        <taxon>Tumebacillus</taxon>
    </lineage>
</organism>
<name>A0ABT3X358_9BACL</name>
<keyword evidence="1" id="KW-1133">Transmembrane helix</keyword>
<feature type="transmembrane region" description="Helical" evidence="1">
    <location>
        <begin position="6"/>
        <end position="26"/>
    </location>
</feature>
<dbReference type="InterPro" id="IPR012336">
    <property type="entry name" value="Thioredoxin-like_fold"/>
</dbReference>
<dbReference type="InterPro" id="IPR017937">
    <property type="entry name" value="Thioredoxin_CS"/>
</dbReference>
<protein>
    <submittedName>
        <fullName evidence="3">Redoxin domain-containing protein</fullName>
    </submittedName>
</protein>